<comment type="caution">
    <text evidence="2">The sequence shown here is derived from an EMBL/GenBank/DDBJ whole genome shotgun (WGS) entry which is preliminary data.</text>
</comment>
<evidence type="ECO:0000313" key="3">
    <source>
        <dbReference type="Proteomes" id="UP000185598"/>
    </source>
</evidence>
<keyword evidence="3" id="KW-1185">Reference proteome</keyword>
<evidence type="ECO:0000313" key="2">
    <source>
        <dbReference type="EMBL" id="OLP52358.1"/>
    </source>
</evidence>
<dbReference type="InterPro" id="IPR046071">
    <property type="entry name" value="DUF6030"/>
</dbReference>
<organism evidence="2 3">
    <name type="scientific">Allorhizobium taibaishanense</name>
    <dbReference type="NCBI Taxonomy" id="887144"/>
    <lineage>
        <taxon>Bacteria</taxon>
        <taxon>Pseudomonadati</taxon>
        <taxon>Pseudomonadota</taxon>
        <taxon>Alphaproteobacteria</taxon>
        <taxon>Hyphomicrobiales</taxon>
        <taxon>Rhizobiaceae</taxon>
        <taxon>Rhizobium/Agrobacterium group</taxon>
        <taxon>Allorhizobium</taxon>
    </lineage>
</organism>
<reference evidence="2 3" key="1">
    <citation type="submission" date="2016-09" db="EMBL/GenBank/DDBJ databases">
        <title>Rhizobium oryziradicis sp. nov., isolated from the root of rice.</title>
        <authorList>
            <person name="Zhao J."/>
            <person name="Zhang X."/>
        </authorList>
    </citation>
    <scope>NUCLEOTIDE SEQUENCE [LARGE SCALE GENOMIC DNA]</scope>
    <source>
        <strain evidence="2 3">14971</strain>
    </source>
</reference>
<keyword evidence="1" id="KW-0472">Membrane</keyword>
<dbReference type="Proteomes" id="UP000185598">
    <property type="component" value="Unassembled WGS sequence"/>
</dbReference>
<dbReference type="Pfam" id="PF19495">
    <property type="entry name" value="DUF6030"/>
    <property type="match status" value="1"/>
</dbReference>
<protein>
    <recommendedName>
        <fullName evidence="4">Exopolysaccharide biosynthesis protein</fullName>
    </recommendedName>
</protein>
<proteinExistence type="predicted"/>
<dbReference type="EMBL" id="MKIN01000014">
    <property type="protein sequence ID" value="OLP52358.1"/>
    <property type="molecule type" value="Genomic_DNA"/>
</dbReference>
<accession>A0A1Q9ABY9</accession>
<sequence length="288" mass="32870">MQQPKSRSGRPRPDNSLEARRLRRRGLRLAVFIFLIFCLAIVIGVLTSDKQRRMHALIARIAEFLPGQTEEEAEPTLLRGKRLTTTKVLVPARFFESPRLLDVAAPVRQFRVSGQTLCSEIKAAGIGTSEWVQNPFSPDIFNCIAETTLPATKPDGDAPSFFMVVRGNADGRITQIRLKVIEVKSSREIWQRYDAALDLILKASRWPDFAAEFDRLRSLDPFDANHFGIGLKMTREFMGPERYNIIFMPEDDGELQRRTRAQLDARQSLKQAPLLAKLWPRQNLGIRR</sequence>
<dbReference type="OrthoDB" id="8282592at2"/>
<name>A0A1Q9ABY9_9HYPH</name>
<keyword evidence="1" id="KW-1133">Transmembrane helix</keyword>
<evidence type="ECO:0008006" key="4">
    <source>
        <dbReference type="Google" id="ProtNLM"/>
    </source>
</evidence>
<gene>
    <name evidence="2" type="ORF">BJF91_02180</name>
</gene>
<keyword evidence="1" id="KW-0812">Transmembrane</keyword>
<dbReference type="AlphaFoldDB" id="A0A1Q9ABY9"/>
<dbReference type="RefSeq" id="WP_075612500.1">
    <property type="nucleotide sequence ID" value="NZ_JACIED010000007.1"/>
</dbReference>
<evidence type="ECO:0000256" key="1">
    <source>
        <dbReference type="SAM" id="Phobius"/>
    </source>
</evidence>
<feature type="transmembrane region" description="Helical" evidence="1">
    <location>
        <begin position="26"/>
        <end position="46"/>
    </location>
</feature>